<evidence type="ECO:0000313" key="3">
    <source>
        <dbReference type="Proteomes" id="UP000502823"/>
    </source>
</evidence>
<organism evidence="2 3">
    <name type="scientific">Coptotermes formosanus</name>
    <name type="common">Formosan subterranean termite</name>
    <dbReference type="NCBI Taxonomy" id="36987"/>
    <lineage>
        <taxon>Eukaryota</taxon>
        <taxon>Metazoa</taxon>
        <taxon>Ecdysozoa</taxon>
        <taxon>Arthropoda</taxon>
        <taxon>Hexapoda</taxon>
        <taxon>Insecta</taxon>
        <taxon>Pterygota</taxon>
        <taxon>Neoptera</taxon>
        <taxon>Polyneoptera</taxon>
        <taxon>Dictyoptera</taxon>
        <taxon>Blattodea</taxon>
        <taxon>Blattoidea</taxon>
        <taxon>Termitoidae</taxon>
        <taxon>Rhinotermitidae</taxon>
        <taxon>Coptotermes</taxon>
    </lineage>
</organism>
<evidence type="ECO:0000256" key="1">
    <source>
        <dbReference type="SAM" id="MobiDB-lite"/>
    </source>
</evidence>
<dbReference type="EMBL" id="BLKM01000821">
    <property type="protein sequence ID" value="GFG38800.1"/>
    <property type="molecule type" value="Genomic_DNA"/>
</dbReference>
<accession>A0A6L2Q4B0</accession>
<dbReference type="InParanoid" id="A0A6L2Q4B0"/>
<feature type="region of interest" description="Disordered" evidence="1">
    <location>
        <begin position="88"/>
        <end position="107"/>
    </location>
</feature>
<gene>
    <name evidence="2" type="ORF">Cfor_02812</name>
</gene>
<protein>
    <submittedName>
        <fullName evidence="2">Uncharacterized protein</fullName>
    </submittedName>
</protein>
<comment type="caution">
    <text evidence="2">The sequence shown here is derived from an EMBL/GenBank/DDBJ whole genome shotgun (WGS) entry which is preliminary data.</text>
</comment>
<evidence type="ECO:0000313" key="2">
    <source>
        <dbReference type="EMBL" id="GFG38800.1"/>
    </source>
</evidence>
<dbReference type="AlphaFoldDB" id="A0A6L2Q4B0"/>
<sequence>MDSKLSKKINGLEMSFWRRCSGLALEDHVRNDIIRQIMETEVTLTDTVEAKQLKWCGHMERMEEDRLRKKIYKWTRKEKERKAEKYLEEEGKTSNGWKKCTGRRLPG</sequence>
<dbReference type="Proteomes" id="UP000502823">
    <property type="component" value="Unassembled WGS sequence"/>
</dbReference>
<keyword evidence="3" id="KW-1185">Reference proteome</keyword>
<dbReference type="OrthoDB" id="425681at2759"/>
<proteinExistence type="predicted"/>
<name>A0A6L2Q4B0_COPFO</name>
<reference evidence="3" key="1">
    <citation type="submission" date="2020-01" db="EMBL/GenBank/DDBJ databases">
        <title>Draft genome sequence of the Termite Coptotermes fromosanus.</title>
        <authorList>
            <person name="Itakura S."/>
            <person name="Yosikawa Y."/>
            <person name="Umezawa K."/>
        </authorList>
    </citation>
    <scope>NUCLEOTIDE SEQUENCE [LARGE SCALE GENOMIC DNA]</scope>
</reference>